<evidence type="ECO:0000256" key="1">
    <source>
        <dbReference type="ARBA" id="ARBA00004613"/>
    </source>
</evidence>
<evidence type="ECO:0000313" key="10">
    <source>
        <dbReference type="EMBL" id="KAH6824948.1"/>
    </source>
</evidence>
<feature type="chain" id="PRO_5041770516" description="Phytosulfokine" evidence="9">
    <location>
        <begin position="24"/>
        <end position="82"/>
    </location>
</feature>
<keyword evidence="3 9" id="KW-0217">Developmental protein</keyword>
<name>A0AAD4P2X9_PERFH</name>
<organism evidence="10 11">
    <name type="scientific">Perilla frutescens var. hirtella</name>
    <name type="common">Perilla citriodora</name>
    <name type="synonym">Perilla setoyensis</name>
    <dbReference type="NCBI Taxonomy" id="608512"/>
    <lineage>
        <taxon>Eukaryota</taxon>
        <taxon>Viridiplantae</taxon>
        <taxon>Streptophyta</taxon>
        <taxon>Embryophyta</taxon>
        <taxon>Tracheophyta</taxon>
        <taxon>Spermatophyta</taxon>
        <taxon>Magnoliopsida</taxon>
        <taxon>eudicotyledons</taxon>
        <taxon>Gunneridae</taxon>
        <taxon>Pentapetalae</taxon>
        <taxon>asterids</taxon>
        <taxon>lamiids</taxon>
        <taxon>Lamiales</taxon>
        <taxon>Lamiaceae</taxon>
        <taxon>Nepetoideae</taxon>
        <taxon>Elsholtzieae</taxon>
        <taxon>Perilla</taxon>
    </lineage>
</organism>
<dbReference type="GO" id="GO:0030154">
    <property type="term" value="P:cell differentiation"/>
    <property type="evidence" value="ECO:0007669"/>
    <property type="project" value="UniProtKB-UniRule"/>
</dbReference>
<dbReference type="PANTHER" id="PTHR33285:SF55">
    <property type="entry name" value="PHYTOSULFOKINES 3"/>
    <property type="match status" value="1"/>
</dbReference>
<keyword evidence="8 9" id="KW-0339">Growth factor</keyword>
<dbReference type="InterPro" id="IPR009438">
    <property type="entry name" value="Phytosulfokine"/>
</dbReference>
<evidence type="ECO:0000256" key="5">
    <source>
        <dbReference type="ARBA" id="ARBA00022641"/>
    </source>
</evidence>
<evidence type="ECO:0000256" key="4">
    <source>
        <dbReference type="ARBA" id="ARBA00022525"/>
    </source>
</evidence>
<evidence type="ECO:0000256" key="3">
    <source>
        <dbReference type="ARBA" id="ARBA00022473"/>
    </source>
</evidence>
<keyword evidence="6 9" id="KW-0732">Signal</keyword>
<comment type="function">
    <text evidence="9">Promotes plant cell differentiation, organogenesis and somatic embryogenesis as well as cell proliferation.</text>
</comment>
<comment type="PTM">
    <text evidence="9">PSK-alpha is produced by endopeptidase digestion. PSK-beta is produced from PSK-alpha by exopeptidase digestion.</text>
</comment>
<sequence>MSKITTMTVFFAALLCCSALCSAARLRGPMLRDEGVAEQQLKAEAKGVEVEESCDGIGEEECLRRKTIAAHLDYIYTQHLNP</sequence>
<dbReference type="GO" id="GO:0008083">
    <property type="term" value="F:growth factor activity"/>
    <property type="evidence" value="ECO:0007669"/>
    <property type="project" value="UniProtKB-UniRule"/>
</dbReference>
<dbReference type="AlphaFoldDB" id="A0AAD4P2X9"/>
<dbReference type="Proteomes" id="UP001190926">
    <property type="component" value="Unassembled WGS sequence"/>
</dbReference>
<dbReference type="EMBL" id="SDAM02000273">
    <property type="protein sequence ID" value="KAH6824948.1"/>
    <property type="molecule type" value="Genomic_DNA"/>
</dbReference>
<gene>
    <name evidence="10" type="ORF">C2S53_008211</name>
</gene>
<keyword evidence="11" id="KW-1185">Reference proteome</keyword>
<dbReference type="Pfam" id="PF06404">
    <property type="entry name" value="PSK"/>
    <property type="match status" value="1"/>
</dbReference>
<dbReference type="GO" id="GO:0008283">
    <property type="term" value="P:cell population proliferation"/>
    <property type="evidence" value="ECO:0007669"/>
    <property type="project" value="UniProtKB-UniRule"/>
</dbReference>
<evidence type="ECO:0000256" key="8">
    <source>
        <dbReference type="ARBA" id="ARBA00023030"/>
    </source>
</evidence>
<proteinExistence type="inferred from homology"/>
<comment type="PTM">
    <text evidence="9">Sulfation is important for activity and for the binding to a putative membrane receptor.</text>
</comment>
<keyword evidence="7 9" id="KW-0221">Differentiation</keyword>
<evidence type="ECO:0000256" key="7">
    <source>
        <dbReference type="ARBA" id="ARBA00022782"/>
    </source>
</evidence>
<accession>A0AAD4P2X9</accession>
<dbReference type="GO" id="GO:0005576">
    <property type="term" value="C:extracellular region"/>
    <property type="evidence" value="ECO:0007669"/>
    <property type="project" value="UniProtKB-SubCell"/>
</dbReference>
<reference evidence="10 11" key="1">
    <citation type="journal article" date="2021" name="Nat. Commun.">
        <title>Incipient diploidization of the medicinal plant Perilla within 10,000 years.</title>
        <authorList>
            <person name="Zhang Y."/>
            <person name="Shen Q."/>
            <person name="Leng L."/>
            <person name="Zhang D."/>
            <person name="Chen S."/>
            <person name="Shi Y."/>
            <person name="Ning Z."/>
            <person name="Chen S."/>
        </authorList>
    </citation>
    <scope>NUCLEOTIDE SEQUENCE [LARGE SCALE GENOMIC DNA]</scope>
    <source>
        <strain evidence="11">cv. PC099</strain>
    </source>
</reference>
<evidence type="ECO:0000256" key="2">
    <source>
        <dbReference type="ARBA" id="ARBA00010781"/>
    </source>
</evidence>
<comment type="subcellular location">
    <subcellularLocation>
        <location evidence="1 9">Secreted</location>
    </subcellularLocation>
</comment>
<protein>
    <recommendedName>
        <fullName evidence="9">Phytosulfokine</fullName>
    </recommendedName>
    <component>
        <recommendedName>
            <fullName evidence="9">Phytosulfokine-alpha</fullName>
            <shortName evidence="9">PSK-alpha</shortName>
            <shortName evidence="9">Phytosulfokine-a</shortName>
        </recommendedName>
    </component>
    <component>
        <recommendedName>
            <fullName evidence="9">Phytosulfokine-beta</fullName>
            <shortName evidence="9">PSK-beta</shortName>
            <shortName evidence="9">Phytosulfokine-b</shortName>
        </recommendedName>
    </component>
</protein>
<feature type="signal peptide" evidence="9">
    <location>
        <begin position="1"/>
        <end position="23"/>
    </location>
</feature>
<keyword evidence="5 9" id="KW-0765">Sulfation</keyword>
<comment type="caution">
    <text evidence="10">The sequence shown here is derived from an EMBL/GenBank/DDBJ whole genome shotgun (WGS) entry which is preliminary data.</text>
</comment>
<keyword evidence="4 9" id="KW-0964">Secreted</keyword>
<comment type="similarity">
    <text evidence="2 9">Belongs to the phytosulfokine family.</text>
</comment>
<evidence type="ECO:0000313" key="11">
    <source>
        <dbReference type="Proteomes" id="UP001190926"/>
    </source>
</evidence>
<evidence type="ECO:0000256" key="6">
    <source>
        <dbReference type="ARBA" id="ARBA00022729"/>
    </source>
</evidence>
<evidence type="ECO:0000256" key="9">
    <source>
        <dbReference type="RuleBase" id="RU368031"/>
    </source>
</evidence>
<dbReference type="PANTHER" id="PTHR33285">
    <property type="entry name" value="PHYTOSULFOKINES 3"/>
    <property type="match status" value="1"/>
</dbReference>